<feature type="transmembrane region" description="Helical" evidence="7">
    <location>
        <begin position="115"/>
        <end position="137"/>
    </location>
</feature>
<evidence type="ECO:0000256" key="1">
    <source>
        <dbReference type="ARBA" id="ARBA00004651"/>
    </source>
</evidence>
<feature type="transmembrane region" description="Helical" evidence="7">
    <location>
        <begin position="65"/>
        <end position="82"/>
    </location>
</feature>
<dbReference type="EMBL" id="BAABAF010000009">
    <property type="protein sequence ID" value="GAA3773549.1"/>
    <property type="molecule type" value="Genomic_DNA"/>
</dbReference>
<dbReference type="RefSeq" id="WP_344784473.1">
    <property type="nucleotide sequence ID" value="NZ_BAABAF010000009.1"/>
</dbReference>
<evidence type="ECO:0000313" key="9">
    <source>
        <dbReference type="EMBL" id="GAA3773549.1"/>
    </source>
</evidence>
<gene>
    <name evidence="9" type="ORF">GCM10022240_26840</name>
</gene>
<comment type="caution">
    <text evidence="9">The sequence shown here is derived from an EMBL/GenBank/DDBJ whole genome shotgun (WGS) entry which is preliminary data.</text>
</comment>
<dbReference type="PANTHER" id="PTHR30506:SF3">
    <property type="entry name" value="UPF0126 INNER MEMBRANE PROTEIN YADS-RELATED"/>
    <property type="match status" value="1"/>
</dbReference>
<evidence type="ECO:0000259" key="8">
    <source>
        <dbReference type="Pfam" id="PF03458"/>
    </source>
</evidence>
<dbReference type="Pfam" id="PF03458">
    <property type="entry name" value="Gly_transporter"/>
    <property type="match status" value="2"/>
</dbReference>
<feature type="transmembrane region" description="Helical" evidence="7">
    <location>
        <begin position="89"/>
        <end position="109"/>
    </location>
</feature>
<comment type="similarity">
    <text evidence="2">Belongs to the UPF0126 family.</text>
</comment>
<evidence type="ECO:0000256" key="5">
    <source>
        <dbReference type="ARBA" id="ARBA00022989"/>
    </source>
</evidence>
<reference evidence="10" key="1">
    <citation type="journal article" date="2019" name="Int. J. Syst. Evol. Microbiol.">
        <title>The Global Catalogue of Microorganisms (GCM) 10K type strain sequencing project: providing services to taxonomists for standard genome sequencing and annotation.</title>
        <authorList>
            <consortium name="The Broad Institute Genomics Platform"/>
            <consortium name="The Broad Institute Genome Sequencing Center for Infectious Disease"/>
            <person name="Wu L."/>
            <person name="Ma J."/>
        </authorList>
    </citation>
    <scope>NUCLEOTIDE SEQUENCE [LARGE SCALE GENOMIC DNA]</scope>
    <source>
        <strain evidence="10">JCM 16950</strain>
    </source>
</reference>
<dbReference type="Proteomes" id="UP001500540">
    <property type="component" value="Unassembled WGS sequence"/>
</dbReference>
<dbReference type="PANTHER" id="PTHR30506">
    <property type="entry name" value="INNER MEMBRANE PROTEIN"/>
    <property type="match status" value="1"/>
</dbReference>
<keyword evidence="6 7" id="KW-0472">Membrane</keyword>
<protein>
    <submittedName>
        <fullName evidence="9">Trimeric intracellular cation channel family protein</fullName>
    </submittedName>
</protein>
<evidence type="ECO:0000256" key="2">
    <source>
        <dbReference type="ARBA" id="ARBA00008193"/>
    </source>
</evidence>
<evidence type="ECO:0000256" key="4">
    <source>
        <dbReference type="ARBA" id="ARBA00022692"/>
    </source>
</evidence>
<evidence type="ECO:0000256" key="7">
    <source>
        <dbReference type="SAM" id="Phobius"/>
    </source>
</evidence>
<sequence>MTWSLALDLLGTFFFAISGSLLAAQRGFDIVGSLLLGSLTGLGGGVIRDLVIGAPPAAFNEPFHLIPPVVAAIVVFFLSGTVQRYSRILLVFDAGGLALFCTTGTITALRAGMNPAAAIVLGVTTGVGGGLLRDVVANRDPQLFNPNDLYAVPAFFGAALMAGLWFTGWLGPSGQLVVAVLVFAFRVLSLRFHWHIVHAQGSQSRHSSDGVS</sequence>
<feature type="domain" description="Glycine transporter" evidence="8">
    <location>
        <begin position="91"/>
        <end position="164"/>
    </location>
</feature>
<dbReference type="InterPro" id="IPR005115">
    <property type="entry name" value="Gly_transporter"/>
</dbReference>
<organism evidence="9 10">
    <name type="scientific">Microbacterium kribbense</name>
    <dbReference type="NCBI Taxonomy" id="433645"/>
    <lineage>
        <taxon>Bacteria</taxon>
        <taxon>Bacillati</taxon>
        <taxon>Actinomycetota</taxon>
        <taxon>Actinomycetes</taxon>
        <taxon>Micrococcales</taxon>
        <taxon>Microbacteriaceae</taxon>
        <taxon>Microbacterium</taxon>
    </lineage>
</organism>
<evidence type="ECO:0000313" key="10">
    <source>
        <dbReference type="Proteomes" id="UP001500540"/>
    </source>
</evidence>
<feature type="transmembrane region" description="Helical" evidence="7">
    <location>
        <begin position="176"/>
        <end position="194"/>
    </location>
</feature>
<comment type="subcellular location">
    <subcellularLocation>
        <location evidence="1">Cell membrane</location>
        <topology evidence="1">Multi-pass membrane protein</topology>
    </subcellularLocation>
</comment>
<keyword evidence="4 7" id="KW-0812">Transmembrane</keyword>
<feature type="domain" description="Glycine transporter" evidence="8">
    <location>
        <begin position="6"/>
        <end position="78"/>
    </location>
</feature>
<keyword evidence="10" id="KW-1185">Reference proteome</keyword>
<proteinExistence type="inferred from homology"/>
<evidence type="ECO:0000256" key="6">
    <source>
        <dbReference type="ARBA" id="ARBA00023136"/>
    </source>
</evidence>
<keyword evidence="5 7" id="KW-1133">Transmembrane helix</keyword>
<feature type="transmembrane region" description="Helical" evidence="7">
    <location>
        <begin position="149"/>
        <end position="170"/>
    </location>
</feature>
<accession>A0ABP7GQZ9</accession>
<evidence type="ECO:0000256" key="3">
    <source>
        <dbReference type="ARBA" id="ARBA00022475"/>
    </source>
</evidence>
<name>A0ABP7GQZ9_9MICO</name>
<keyword evidence="3" id="KW-1003">Cell membrane</keyword>